<evidence type="ECO:0000256" key="4">
    <source>
        <dbReference type="ARBA" id="ARBA00024428"/>
    </source>
</evidence>
<dbReference type="OrthoDB" id="2162449at2759"/>
<dbReference type="KEGG" id="pvt:110070481"/>
<dbReference type="RefSeq" id="XP_020633822.2">
    <property type="nucleotide sequence ID" value="XM_020778163.2"/>
</dbReference>
<protein>
    <recommendedName>
        <fullName evidence="4">Dynein axonemal assembly factor 8</fullName>
    </recommendedName>
    <alternativeName>
        <fullName evidence="5">Dynein axonemal-associated protein 1</fullName>
    </alternativeName>
</protein>
<keyword evidence="7" id="KW-1185">Reference proteome</keyword>
<sequence length="568" mass="63351">MVTGSAPFASLCVSLLLDCHVPKLNWIDSTALLPMASEAQTKEKEGPVDPLTAPFQWGTILSAVKDQIPTLDSDTSVSDGDEEEEDELFIFQRDESNLIPDLTEELKDCPPEESDLQKTFAFVRYPGEIWNEDQEGPDNKAPSVFVGQDGFDLPTAERSSQRAISPINGKKPGGGILAVPAGEQDVLKDNNSLLSPDMSPSVEMSPFSVLNMSVEERRQLIETRILSKATVGPPPEGSGHPKPKNRNNNAERRTERGSELGTIPAEHPQELMLVAFKDIERWDLDKVLQDLEKQSGDTRWDLEAAFPSVNHETWRAVSHASLMKKLEEFSLQQSRAFVSQQKRCLAKLPEFSQCQGDGKGVPILTLLGNHRSLTPVELQWASEPPTVYMDLRETTSQKPESAWDDKQSSSDSSSDDEEDTEVKDPEKMERKRKALSRPSRRDCTGKSFLLQQLRHFGRRMPQSSAVEERDENLTSPEGPDLSRDRSSRGLIQRGLASLGPTDSELDGKSFPLGCPNGVAKPPREVKKDAEEEPCSKFPRETSADEGREYPRAEESQKEKQEEEMLKKQ</sequence>
<dbReference type="AlphaFoldDB" id="A0A6J0SC16"/>
<feature type="compositionally biased region" description="Basic and acidic residues" evidence="6">
    <location>
        <begin position="394"/>
        <end position="408"/>
    </location>
</feature>
<evidence type="ECO:0000256" key="3">
    <source>
        <dbReference type="ARBA" id="ARBA00024190"/>
    </source>
</evidence>
<gene>
    <name evidence="8" type="primary">DNAAF8</name>
</gene>
<evidence type="ECO:0000313" key="8">
    <source>
        <dbReference type="RefSeq" id="XP_020633822.2"/>
    </source>
</evidence>
<dbReference type="GO" id="GO:0120293">
    <property type="term" value="C:dynein axonemal particle"/>
    <property type="evidence" value="ECO:0007669"/>
    <property type="project" value="UniProtKB-SubCell"/>
</dbReference>
<dbReference type="CTD" id="146562"/>
<dbReference type="InterPro" id="IPR031531">
    <property type="entry name" value="DNAAF8"/>
</dbReference>
<feature type="compositionally biased region" description="Basic and acidic residues" evidence="6">
    <location>
        <begin position="521"/>
        <end position="568"/>
    </location>
</feature>
<dbReference type="Proteomes" id="UP001652642">
    <property type="component" value="Chromosome 13"/>
</dbReference>
<evidence type="ECO:0000256" key="2">
    <source>
        <dbReference type="ARBA" id="ARBA00024177"/>
    </source>
</evidence>
<evidence type="ECO:0000313" key="7">
    <source>
        <dbReference type="Proteomes" id="UP001652642"/>
    </source>
</evidence>
<feature type="region of interest" description="Disordered" evidence="6">
    <location>
        <begin position="225"/>
        <end position="258"/>
    </location>
</feature>
<feature type="compositionally biased region" description="Basic and acidic residues" evidence="6">
    <location>
        <begin position="249"/>
        <end position="258"/>
    </location>
</feature>
<dbReference type="PANTHER" id="PTHR35977">
    <property type="entry name" value="CHROMOSOME 16 OPEN READING FRAME 71"/>
    <property type="match status" value="1"/>
</dbReference>
<dbReference type="GeneID" id="110070481"/>
<comment type="function">
    <text evidence="2">In cyliated cells, dynein axonemal particle-specific protein required for deployment of ODA to the axoneme. Interacts with outer dynein arm (ODA) subunits.</text>
</comment>
<dbReference type="Pfam" id="PF15773">
    <property type="entry name" value="DAAP1"/>
    <property type="match status" value="2"/>
</dbReference>
<evidence type="ECO:0000256" key="5">
    <source>
        <dbReference type="ARBA" id="ARBA00030565"/>
    </source>
</evidence>
<dbReference type="PANTHER" id="PTHR35977:SF1">
    <property type="entry name" value="DYNEIN AXONEMAL ASSEMBLY FACTOR 8"/>
    <property type="match status" value="1"/>
</dbReference>
<accession>A0A6J0SC16</accession>
<organism evidence="7 8">
    <name type="scientific">Pogona vitticeps</name>
    <name type="common">central bearded dragon</name>
    <dbReference type="NCBI Taxonomy" id="103695"/>
    <lineage>
        <taxon>Eukaryota</taxon>
        <taxon>Metazoa</taxon>
        <taxon>Chordata</taxon>
        <taxon>Craniata</taxon>
        <taxon>Vertebrata</taxon>
        <taxon>Euteleostomi</taxon>
        <taxon>Lepidosauria</taxon>
        <taxon>Squamata</taxon>
        <taxon>Bifurcata</taxon>
        <taxon>Unidentata</taxon>
        <taxon>Episquamata</taxon>
        <taxon>Toxicofera</taxon>
        <taxon>Iguania</taxon>
        <taxon>Acrodonta</taxon>
        <taxon>Agamidae</taxon>
        <taxon>Amphibolurinae</taxon>
        <taxon>Pogona</taxon>
    </lineage>
</organism>
<feature type="region of interest" description="Disordered" evidence="6">
    <location>
        <begin position="153"/>
        <end position="173"/>
    </location>
</feature>
<name>A0A6J0SC16_9SAUR</name>
<feature type="region of interest" description="Disordered" evidence="6">
    <location>
        <begin position="394"/>
        <end position="568"/>
    </location>
</feature>
<dbReference type="GO" id="GO:0070840">
    <property type="term" value="F:dynein complex binding"/>
    <property type="evidence" value="ECO:0007669"/>
    <property type="project" value="InterPro"/>
</dbReference>
<evidence type="ECO:0000256" key="6">
    <source>
        <dbReference type="SAM" id="MobiDB-lite"/>
    </source>
</evidence>
<dbReference type="InParanoid" id="A0A6J0SC16"/>
<comment type="subcellular location">
    <subcellularLocation>
        <location evidence="3">Dynein axonemal particle</location>
    </subcellularLocation>
</comment>
<keyword evidence="1" id="KW-0963">Cytoplasm</keyword>
<reference evidence="8" key="1">
    <citation type="submission" date="2025-08" db="UniProtKB">
        <authorList>
            <consortium name="RefSeq"/>
        </authorList>
    </citation>
    <scope>IDENTIFICATION</scope>
</reference>
<evidence type="ECO:0000256" key="1">
    <source>
        <dbReference type="ARBA" id="ARBA00022490"/>
    </source>
</evidence>
<proteinExistence type="predicted"/>